<organism evidence="9 10">
    <name type="scientific">Senegalimassilia faecalis</name>
    <dbReference type="NCBI Taxonomy" id="2509433"/>
    <lineage>
        <taxon>Bacteria</taxon>
        <taxon>Bacillati</taxon>
        <taxon>Actinomycetota</taxon>
        <taxon>Coriobacteriia</taxon>
        <taxon>Coriobacteriales</taxon>
        <taxon>Coriobacteriaceae</taxon>
        <taxon>Senegalimassilia</taxon>
    </lineage>
</organism>
<accession>A0A4Q2K4D7</accession>
<dbReference type="PANTHER" id="PTHR36838:SF1">
    <property type="entry name" value="SLR1864 PROTEIN"/>
    <property type="match status" value="1"/>
</dbReference>
<evidence type="ECO:0000313" key="9">
    <source>
        <dbReference type="EMBL" id="RXZ54653.1"/>
    </source>
</evidence>
<keyword evidence="5 8" id="KW-0812">Transmembrane</keyword>
<evidence type="ECO:0000256" key="5">
    <source>
        <dbReference type="ARBA" id="ARBA00022692"/>
    </source>
</evidence>
<evidence type="ECO:0008006" key="11">
    <source>
        <dbReference type="Google" id="ProtNLM"/>
    </source>
</evidence>
<gene>
    <name evidence="9" type="ORF">ET524_09305</name>
</gene>
<evidence type="ECO:0000256" key="6">
    <source>
        <dbReference type="ARBA" id="ARBA00022989"/>
    </source>
</evidence>
<dbReference type="GO" id="GO:0055085">
    <property type="term" value="P:transmembrane transport"/>
    <property type="evidence" value="ECO:0007669"/>
    <property type="project" value="InterPro"/>
</dbReference>
<evidence type="ECO:0000256" key="3">
    <source>
        <dbReference type="ARBA" id="ARBA00022448"/>
    </source>
</evidence>
<reference evidence="9 10" key="1">
    <citation type="submission" date="2019-01" db="EMBL/GenBank/DDBJ databases">
        <title>Senegalimassilia sp. nov. KGMB04484 isolated human feces.</title>
        <authorList>
            <person name="Han K.-I."/>
            <person name="Kim J.-S."/>
            <person name="Lee K.C."/>
            <person name="Suh M.K."/>
            <person name="Eom M.K."/>
            <person name="Lee J.H."/>
            <person name="Park S.-H."/>
            <person name="Kang S.W."/>
            <person name="Park J.-E."/>
            <person name="Oh B.S."/>
            <person name="Yu S.Y."/>
            <person name="Choi S.-H."/>
            <person name="Lee D.H."/>
            <person name="Yoon H."/>
            <person name="Kim B.-Y."/>
            <person name="Lee J.H."/>
            <person name="Lee J.-S."/>
        </authorList>
    </citation>
    <scope>NUCLEOTIDE SEQUENCE [LARGE SCALE GENOMIC DNA]</scope>
    <source>
        <strain evidence="9 10">KGMB04484</strain>
    </source>
</reference>
<feature type="transmembrane region" description="Helical" evidence="8">
    <location>
        <begin position="22"/>
        <end position="42"/>
    </location>
</feature>
<dbReference type="InterPro" id="IPR004776">
    <property type="entry name" value="Mem_transp_PIN-like"/>
</dbReference>
<dbReference type="Gene3D" id="1.20.1530.20">
    <property type="match status" value="1"/>
</dbReference>
<keyword evidence="4" id="KW-1003">Cell membrane</keyword>
<feature type="transmembrane region" description="Helical" evidence="8">
    <location>
        <begin position="54"/>
        <end position="76"/>
    </location>
</feature>
<name>A0A4Q2K4D7_9ACTN</name>
<evidence type="ECO:0000313" key="10">
    <source>
        <dbReference type="Proteomes" id="UP000293345"/>
    </source>
</evidence>
<dbReference type="InterPro" id="IPR038770">
    <property type="entry name" value="Na+/solute_symporter_sf"/>
</dbReference>
<comment type="subcellular location">
    <subcellularLocation>
        <location evidence="1">Cell membrane</location>
        <topology evidence="1">Multi-pass membrane protein</topology>
    </subcellularLocation>
</comment>
<dbReference type="Proteomes" id="UP000293345">
    <property type="component" value="Unassembled WGS sequence"/>
</dbReference>
<evidence type="ECO:0000256" key="4">
    <source>
        <dbReference type="ARBA" id="ARBA00022475"/>
    </source>
</evidence>
<comment type="similarity">
    <text evidence="2">Belongs to the auxin efflux carrier (TC 2.A.69) family.</text>
</comment>
<feature type="transmembrane region" description="Helical" evidence="8">
    <location>
        <begin position="82"/>
        <end position="103"/>
    </location>
</feature>
<dbReference type="AlphaFoldDB" id="A0A4Q2K4D7"/>
<sequence>MLACHGTGVFLVPQFLYDPLNIVGQAAVPLILCAFGMSLRGARPLASREGRQATFTAAALKNAFMPAVAFALASAMGFTGHDLYACVVLAALPSAQNVFNYAARYNAGTTFARDGVLLSTICSPVCILAIALLLS</sequence>
<dbReference type="PANTHER" id="PTHR36838">
    <property type="entry name" value="AUXIN EFFLUX CARRIER FAMILY PROTEIN"/>
    <property type="match status" value="1"/>
</dbReference>
<evidence type="ECO:0000256" key="2">
    <source>
        <dbReference type="ARBA" id="ARBA00010145"/>
    </source>
</evidence>
<evidence type="ECO:0000256" key="8">
    <source>
        <dbReference type="SAM" id="Phobius"/>
    </source>
</evidence>
<evidence type="ECO:0000256" key="7">
    <source>
        <dbReference type="ARBA" id="ARBA00023136"/>
    </source>
</evidence>
<keyword evidence="10" id="KW-1185">Reference proteome</keyword>
<evidence type="ECO:0000256" key="1">
    <source>
        <dbReference type="ARBA" id="ARBA00004651"/>
    </source>
</evidence>
<dbReference type="Pfam" id="PF03547">
    <property type="entry name" value="Mem_trans"/>
    <property type="match status" value="1"/>
</dbReference>
<comment type="caution">
    <text evidence="9">The sequence shown here is derived from an EMBL/GenBank/DDBJ whole genome shotgun (WGS) entry which is preliminary data.</text>
</comment>
<protein>
    <recommendedName>
        <fullName evidence="11">AEC family transporter</fullName>
    </recommendedName>
</protein>
<dbReference type="EMBL" id="SDPW01000001">
    <property type="protein sequence ID" value="RXZ54653.1"/>
    <property type="molecule type" value="Genomic_DNA"/>
</dbReference>
<keyword evidence="3" id="KW-0813">Transport</keyword>
<dbReference type="OrthoDB" id="5405318at2"/>
<keyword evidence="7 8" id="KW-0472">Membrane</keyword>
<feature type="transmembrane region" description="Helical" evidence="8">
    <location>
        <begin position="115"/>
        <end position="134"/>
    </location>
</feature>
<dbReference type="GO" id="GO:0005886">
    <property type="term" value="C:plasma membrane"/>
    <property type="evidence" value="ECO:0007669"/>
    <property type="project" value="UniProtKB-SubCell"/>
</dbReference>
<keyword evidence="6 8" id="KW-1133">Transmembrane helix</keyword>
<proteinExistence type="inferred from homology"/>